<protein>
    <submittedName>
        <fullName evidence="1">Uncharacterized protein</fullName>
    </submittedName>
</protein>
<accession>A0ACC2AD94</accession>
<organism evidence="1 2">
    <name type="scientific">Diphasiastrum complanatum</name>
    <name type="common">Issler's clubmoss</name>
    <name type="synonym">Lycopodium complanatum</name>
    <dbReference type="NCBI Taxonomy" id="34168"/>
    <lineage>
        <taxon>Eukaryota</taxon>
        <taxon>Viridiplantae</taxon>
        <taxon>Streptophyta</taxon>
        <taxon>Embryophyta</taxon>
        <taxon>Tracheophyta</taxon>
        <taxon>Lycopodiopsida</taxon>
        <taxon>Lycopodiales</taxon>
        <taxon>Lycopodiaceae</taxon>
        <taxon>Lycopodioideae</taxon>
        <taxon>Diphasiastrum</taxon>
    </lineage>
</organism>
<comment type="caution">
    <text evidence="1">The sequence shown here is derived from an EMBL/GenBank/DDBJ whole genome shotgun (WGS) entry which is preliminary data.</text>
</comment>
<dbReference type="Proteomes" id="UP001162992">
    <property type="component" value="Chromosome 22"/>
</dbReference>
<name>A0ACC2AD94_DIPCM</name>
<reference evidence="2" key="1">
    <citation type="journal article" date="2024" name="Proc. Natl. Acad. Sci. U.S.A.">
        <title>Extraordinary preservation of gene collinearity over three hundred million years revealed in homosporous lycophytes.</title>
        <authorList>
            <person name="Li C."/>
            <person name="Wickell D."/>
            <person name="Kuo L.Y."/>
            <person name="Chen X."/>
            <person name="Nie B."/>
            <person name="Liao X."/>
            <person name="Peng D."/>
            <person name="Ji J."/>
            <person name="Jenkins J."/>
            <person name="Williams M."/>
            <person name="Shu S."/>
            <person name="Plott C."/>
            <person name="Barry K."/>
            <person name="Rajasekar S."/>
            <person name="Grimwood J."/>
            <person name="Han X."/>
            <person name="Sun S."/>
            <person name="Hou Z."/>
            <person name="He W."/>
            <person name="Dai G."/>
            <person name="Sun C."/>
            <person name="Schmutz J."/>
            <person name="Leebens-Mack J.H."/>
            <person name="Li F.W."/>
            <person name="Wang L."/>
        </authorList>
    </citation>
    <scope>NUCLEOTIDE SEQUENCE [LARGE SCALE GENOMIC DNA]</scope>
    <source>
        <strain evidence="2">cv. PW_Plant_1</strain>
    </source>
</reference>
<gene>
    <name evidence="1" type="ORF">O6H91_22G016100</name>
</gene>
<sequence>MCLLSSQCGSMLIMLMVESFHRPEEMAASINAKFLFNVQCCQYISCAAHWSSLFSIFFWNVFILSSSLCISVFGRCSDCIFTCSPSAGTVHLRSETMSFISQWDSMSSDCASTFCADQLLGSLHPGWRLGL</sequence>
<evidence type="ECO:0000313" key="2">
    <source>
        <dbReference type="Proteomes" id="UP001162992"/>
    </source>
</evidence>
<proteinExistence type="predicted"/>
<dbReference type="EMBL" id="CM055113">
    <property type="protein sequence ID" value="KAJ7515502.1"/>
    <property type="molecule type" value="Genomic_DNA"/>
</dbReference>
<evidence type="ECO:0000313" key="1">
    <source>
        <dbReference type="EMBL" id="KAJ7515502.1"/>
    </source>
</evidence>
<keyword evidence="2" id="KW-1185">Reference proteome</keyword>